<dbReference type="InterPro" id="IPR032834">
    <property type="entry name" value="NatK-like_C"/>
</dbReference>
<dbReference type="SUPFAM" id="SSF55874">
    <property type="entry name" value="ATPase domain of HSP90 chaperone/DNA topoisomerase II/histidine kinase"/>
    <property type="match status" value="1"/>
</dbReference>
<feature type="domain" description="Sensor histidine kinase NatK-like C-terminal" evidence="2">
    <location>
        <begin position="281"/>
        <end position="381"/>
    </location>
</feature>
<reference evidence="3 4" key="1">
    <citation type="submission" date="2021-01" db="EMBL/GenBank/DDBJ databases">
        <title>Genomic Encyclopedia of Type Strains, Phase IV (KMG-IV): sequencing the most valuable type-strain genomes for metagenomic binning, comparative biology and taxonomic classification.</title>
        <authorList>
            <person name="Goeker M."/>
        </authorList>
    </citation>
    <scope>NUCLEOTIDE SEQUENCE [LARGE SCALE GENOMIC DNA]</scope>
    <source>
        <strain evidence="3 4">DSM 27382</strain>
    </source>
</reference>
<gene>
    <name evidence="3" type="ORF">JOC28_001147</name>
</gene>
<dbReference type="PANTHER" id="PTHR40448:SF1">
    <property type="entry name" value="TWO-COMPONENT SENSOR HISTIDINE KINASE"/>
    <property type="match status" value="1"/>
</dbReference>
<dbReference type="Pfam" id="PF14501">
    <property type="entry name" value="HATPase_c_5"/>
    <property type="match status" value="1"/>
</dbReference>
<dbReference type="PANTHER" id="PTHR40448">
    <property type="entry name" value="TWO-COMPONENT SENSOR HISTIDINE KINASE"/>
    <property type="match status" value="1"/>
</dbReference>
<feature type="transmembrane region" description="Helical" evidence="1">
    <location>
        <begin position="20"/>
        <end position="40"/>
    </location>
</feature>
<dbReference type="GO" id="GO:0016301">
    <property type="term" value="F:kinase activity"/>
    <property type="evidence" value="ECO:0007669"/>
    <property type="project" value="UniProtKB-KW"/>
</dbReference>
<feature type="transmembrane region" description="Helical" evidence="1">
    <location>
        <begin position="97"/>
        <end position="116"/>
    </location>
</feature>
<accession>A0ABS2PS32</accession>
<dbReference type="EC" id="2.7.13.-" evidence="3"/>
<sequence length="384" mass="44753">MFLISLIDLPKIRFSERLFFAVYPVMIADLISRFAAFYLIQPFFMIDNTSLNNNAFFLLLSYILVMPIYVIVHKILDIPYGSFTRLIFNKGISSTKRWLFWLGMLSYIVMIYFFQYANLLFNFPLDLQIDIRKTLVLLYAMLLLGILSVMNRYAKRLLEMKASRSYRRYLDNLEGYNHHIEDLYVEIDQFKQGYEETLTGLKDDIDSGDLERIRNSYEEVIGRDEHYLKENPKFELVSLVNIKSSAIKSLLSAKMVEMHKLGIKTYLELPDKIDHIHLPELDFLIILSVFLDNAIEESKSLDDAYVRIALLEDQGNQILVIENPTQAEQVDIRSIFQRGYSSKSQGRGIGLANVRDILENYPAVSLSTKSTKHRFSQTLVIREK</sequence>
<dbReference type="InterPro" id="IPR036890">
    <property type="entry name" value="HATPase_C_sf"/>
</dbReference>
<protein>
    <submittedName>
        <fullName evidence="3">Two-component system sensor histidine kinase AgrC</fullName>
        <ecNumber evidence="3">2.7.13.-</ecNumber>
    </submittedName>
</protein>
<evidence type="ECO:0000259" key="2">
    <source>
        <dbReference type="Pfam" id="PF14501"/>
    </source>
</evidence>
<comment type="caution">
    <text evidence="3">The sequence shown here is derived from an EMBL/GenBank/DDBJ whole genome shotgun (WGS) entry which is preliminary data.</text>
</comment>
<keyword evidence="4" id="KW-1185">Reference proteome</keyword>
<dbReference type="RefSeq" id="WP_205009687.1">
    <property type="nucleotide sequence ID" value="NZ_JAFBEH010000020.1"/>
</dbReference>
<feature type="transmembrane region" description="Helical" evidence="1">
    <location>
        <begin position="136"/>
        <end position="154"/>
    </location>
</feature>
<proteinExistence type="predicted"/>
<evidence type="ECO:0000256" key="1">
    <source>
        <dbReference type="SAM" id="Phobius"/>
    </source>
</evidence>
<keyword evidence="1" id="KW-1133">Transmembrane helix</keyword>
<keyword evidence="1" id="KW-0472">Membrane</keyword>
<keyword evidence="3" id="KW-0418">Kinase</keyword>
<name>A0ABS2PS32_9STRE</name>
<evidence type="ECO:0000313" key="4">
    <source>
        <dbReference type="Proteomes" id="UP000697472"/>
    </source>
</evidence>
<evidence type="ECO:0000313" key="3">
    <source>
        <dbReference type="EMBL" id="MBM7642849.1"/>
    </source>
</evidence>
<feature type="transmembrane region" description="Helical" evidence="1">
    <location>
        <begin position="55"/>
        <end position="76"/>
    </location>
</feature>
<dbReference type="Proteomes" id="UP000697472">
    <property type="component" value="Unassembled WGS sequence"/>
</dbReference>
<keyword evidence="1" id="KW-0812">Transmembrane</keyword>
<dbReference type="EMBL" id="JAFBEH010000020">
    <property type="protein sequence ID" value="MBM7642849.1"/>
    <property type="molecule type" value="Genomic_DNA"/>
</dbReference>
<keyword evidence="3" id="KW-0808">Transferase</keyword>
<dbReference type="Gene3D" id="3.30.565.10">
    <property type="entry name" value="Histidine kinase-like ATPase, C-terminal domain"/>
    <property type="match status" value="1"/>
</dbReference>
<organism evidence="3 4">
    <name type="scientific">Streptococcus loxodontisalivarius</name>
    <dbReference type="NCBI Taxonomy" id="1349415"/>
    <lineage>
        <taxon>Bacteria</taxon>
        <taxon>Bacillati</taxon>
        <taxon>Bacillota</taxon>
        <taxon>Bacilli</taxon>
        <taxon>Lactobacillales</taxon>
        <taxon>Streptococcaceae</taxon>
        <taxon>Streptococcus</taxon>
    </lineage>
</organism>